<sequence length="219" mass="22924">MGAYVGFAVLFGVASLLSAVECNVNCKGLDGRPGEGGSGGRDGLPGMKGQKGEPAHRLDGPEDPVILLRLKGDKGDPGPPGPIGPKGYPGEVGAPGKDGLPGPPGQAGGNVDSGQQSSSQDKHSAFSVIRTDSTYPALTKKITFQTAVVNKYNDIDKDTGIFTCRVAGFYYFTFHAVSKVNMCLGLVREGAEESQVFCNYNTKNSEQVSVPVSYQLLHT</sequence>
<reference evidence="8" key="2">
    <citation type="submission" date="2025-09" db="UniProtKB">
        <authorList>
            <consortium name="Ensembl"/>
        </authorList>
    </citation>
    <scope>IDENTIFICATION</scope>
</reference>
<dbReference type="InterPro" id="IPR001073">
    <property type="entry name" value="C1q_dom"/>
</dbReference>
<dbReference type="OMA" id="RNITTYP"/>
<dbReference type="Ensembl" id="ENSCVAT00000031968.1">
    <property type="protein sequence ID" value="ENSCVAP00000016550.1"/>
    <property type="gene ID" value="ENSCVAG00000019515.1"/>
</dbReference>
<proteinExistence type="predicted"/>
<feature type="region of interest" description="Disordered" evidence="5">
    <location>
        <begin position="27"/>
        <end position="125"/>
    </location>
</feature>
<evidence type="ECO:0000256" key="1">
    <source>
        <dbReference type="ARBA" id="ARBA00004498"/>
    </source>
</evidence>
<dbReference type="Pfam" id="PF00386">
    <property type="entry name" value="C1q"/>
    <property type="match status" value="1"/>
</dbReference>
<dbReference type="PANTHER" id="PTHR15427">
    <property type="entry name" value="EMILIN ELASTIN MICROFIBRIL INTERFACE-LOCATED PROTEIN ELASTIN MICROFIBRIL INTERFACER"/>
    <property type="match status" value="1"/>
</dbReference>
<evidence type="ECO:0000313" key="8">
    <source>
        <dbReference type="Ensembl" id="ENSCVAP00000016550.1"/>
    </source>
</evidence>
<keyword evidence="6" id="KW-0732">Signal</keyword>
<dbReference type="SMART" id="SM00110">
    <property type="entry name" value="C1Q"/>
    <property type="match status" value="1"/>
</dbReference>
<keyword evidence="2" id="KW-0964">Secreted</keyword>
<evidence type="ECO:0000256" key="3">
    <source>
        <dbReference type="ARBA" id="ARBA00022530"/>
    </source>
</evidence>
<reference evidence="8" key="1">
    <citation type="submission" date="2025-08" db="UniProtKB">
        <authorList>
            <consortium name="Ensembl"/>
        </authorList>
    </citation>
    <scope>IDENTIFICATION</scope>
</reference>
<dbReference type="InterPro" id="IPR050392">
    <property type="entry name" value="Collagen/C1q_domain"/>
</dbReference>
<dbReference type="GO" id="GO:0005581">
    <property type="term" value="C:collagen trimer"/>
    <property type="evidence" value="ECO:0007669"/>
    <property type="project" value="UniProtKB-KW"/>
</dbReference>
<dbReference type="PROSITE" id="PS50871">
    <property type="entry name" value="C1Q"/>
    <property type="match status" value="1"/>
</dbReference>
<accession>A0A3Q2G2T4</accession>
<evidence type="ECO:0000256" key="2">
    <source>
        <dbReference type="ARBA" id="ARBA00022525"/>
    </source>
</evidence>
<keyword evidence="3" id="KW-0272">Extracellular matrix</keyword>
<evidence type="ECO:0000256" key="5">
    <source>
        <dbReference type="SAM" id="MobiDB-lite"/>
    </source>
</evidence>
<dbReference type="Gene3D" id="2.60.120.40">
    <property type="match status" value="1"/>
</dbReference>
<dbReference type="PRINTS" id="PR00007">
    <property type="entry name" value="COMPLEMNTC1Q"/>
</dbReference>
<protein>
    <submittedName>
        <fullName evidence="8">Collagen alpha-1(X) chain-like</fullName>
    </submittedName>
</protein>
<feature type="domain" description="C1q" evidence="7">
    <location>
        <begin position="119"/>
        <end position="219"/>
    </location>
</feature>
<keyword evidence="9" id="KW-1185">Reference proteome</keyword>
<dbReference type="STRING" id="28743.ENSCVAP00000016550"/>
<feature type="compositionally biased region" description="Basic and acidic residues" evidence="5">
    <location>
        <begin position="50"/>
        <end position="60"/>
    </location>
</feature>
<dbReference type="Proteomes" id="UP000265020">
    <property type="component" value="Unassembled WGS sequence"/>
</dbReference>
<name>A0A3Q2G2T4_CYPVA</name>
<evidence type="ECO:0000313" key="9">
    <source>
        <dbReference type="Proteomes" id="UP000265020"/>
    </source>
</evidence>
<organism evidence="8 9">
    <name type="scientific">Cyprinodon variegatus</name>
    <name type="common">Sheepshead minnow</name>
    <dbReference type="NCBI Taxonomy" id="28743"/>
    <lineage>
        <taxon>Eukaryota</taxon>
        <taxon>Metazoa</taxon>
        <taxon>Chordata</taxon>
        <taxon>Craniata</taxon>
        <taxon>Vertebrata</taxon>
        <taxon>Euteleostomi</taxon>
        <taxon>Actinopterygii</taxon>
        <taxon>Neopterygii</taxon>
        <taxon>Teleostei</taxon>
        <taxon>Neoteleostei</taxon>
        <taxon>Acanthomorphata</taxon>
        <taxon>Ovalentaria</taxon>
        <taxon>Atherinomorphae</taxon>
        <taxon>Cyprinodontiformes</taxon>
        <taxon>Cyprinodontidae</taxon>
        <taxon>Cyprinodon</taxon>
    </lineage>
</organism>
<feature type="signal peptide" evidence="6">
    <location>
        <begin position="1"/>
        <end position="22"/>
    </location>
</feature>
<keyword evidence="4" id="KW-0176">Collagen</keyword>
<dbReference type="InterPro" id="IPR008983">
    <property type="entry name" value="Tumour_necrosis_fac-like_dom"/>
</dbReference>
<comment type="subcellular location">
    <subcellularLocation>
        <location evidence="1">Secreted</location>
        <location evidence="1">Extracellular space</location>
        <location evidence="1">Extracellular matrix</location>
    </subcellularLocation>
</comment>
<dbReference type="PANTHER" id="PTHR15427:SF52">
    <property type="entry name" value="C1Q DOMAIN-CONTAINING PROTEIN"/>
    <property type="match status" value="1"/>
</dbReference>
<feature type="chain" id="PRO_5018720885" evidence="6">
    <location>
        <begin position="23"/>
        <end position="219"/>
    </location>
</feature>
<feature type="compositionally biased region" description="Gly residues" evidence="5">
    <location>
        <begin position="34"/>
        <end position="43"/>
    </location>
</feature>
<evidence type="ECO:0000256" key="6">
    <source>
        <dbReference type="SAM" id="SignalP"/>
    </source>
</evidence>
<dbReference type="AlphaFoldDB" id="A0A3Q2G2T4"/>
<evidence type="ECO:0000256" key="4">
    <source>
        <dbReference type="ARBA" id="ARBA00023119"/>
    </source>
</evidence>
<dbReference type="GeneTree" id="ENSGT00940000162143"/>
<evidence type="ECO:0000259" key="7">
    <source>
        <dbReference type="PROSITE" id="PS50871"/>
    </source>
</evidence>
<dbReference type="SUPFAM" id="SSF49842">
    <property type="entry name" value="TNF-like"/>
    <property type="match status" value="1"/>
</dbReference>